<dbReference type="PANTHER" id="PTHR14196:SF0">
    <property type="entry name" value="PROTEIN BOWEL"/>
    <property type="match status" value="1"/>
</dbReference>
<feature type="compositionally biased region" description="Low complexity" evidence="10">
    <location>
        <begin position="16"/>
        <end position="26"/>
    </location>
</feature>
<dbReference type="AlphaFoldDB" id="A0A1B7TGV9"/>
<keyword evidence="4 9" id="KW-0863">Zinc-finger</keyword>
<evidence type="ECO:0000313" key="13">
    <source>
        <dbReference type="Proteomes" id="UP000092321"/>
    </source>
</evidence>
<evidence type="ECO:0000256" key="9">
    <source>
        <dbReference type="PROSITE-ProRule" id="PRU00042"/>
    </source>
</evidence>
<feature type="region of interest" description="Disordered" evidence="10">
    <location>
        <begin position="1"/>
        <end position="31"/>
    </location>
</feature>
<keyword evidence="13" id="KW-1185">Reference proteome</keyword>
<evidence type="ECO:0000256" key="2">
    <source>
        <dbReference type="ARBA" id="ARBA00022723"/>
    </source>
</evidence>
<feature type="domain" description="C2H2-type" evidence="11">
    <location>
        <begin position="327"/>
        <end position="354"/>
    </location>
</feature>
<evidence type="ECO:0000256" key="5">
    <source>
        <dbReference type="ARBA" id="ARBA00022833"/>
    </source>
</evidence>
<keyword evidence="7" id="KW-0804">Transcription</keyword>
<evidence type="ECO:0000256" key="3">
    <source>
        <dbReference type="ARBA" id="ARBA00022737"/>
    </source>
</evidence>
<sequence>MNVNSGNIDIERKHSTASNPSTSSNTEFGRNHSMRVNESEISSNGSKVVLPPLSQQIQNLQTSTHLLSQPLLKNGSNLSTYRYMPNNNISPTTPEGQVFNFLLNKQNKNQYLYPQQQQKQKVLQQQDVPDDALEAAKLVVNFSNNQQPLSSNASIVSNNNNNSNNNYLPSVFQKQNHLINQQNNFSSADLSGSSIPMALQQNQPFPLSNNNNISQMPGKTATNIGPILTPLENVMPQQQQIAPALLNEQEFIVNSNNIINGEGKNLRENSNGSIFSNNSIHEKKRGKEEKYKVTKSKKKEVCTVCNQSFSNLRTHMASHLDAKARPFKCAFCFRGFARNNDLQRHQKKHLLERNLTESSKGSVAASEELMNILNARNSKKKTGSNVCATPLGFQCPFHSNNDDEIGYPDDEDYVPNRCHSTGIFTRCDTFKNHLKALHFRYPKGTSRKNRPNVDGYCKHCSIKFPNCKNWVDQHVLTGSCLQNKPFKSYMVPKNNNNVIETTPAENTNNITSISSSSNNNNNNTDQVEIAKNESRDIEENLSQSIPLKPPTTANILDLNNL</sequence>
<dbReference type="PROSITE" id="PS00028">
    <property type="entry name" value="ZINC_FINGER_C2H2_1"/>
    <property type="match status" value="1"/>
</dbReference>
<evidence type="ECO:0000259" key="11">
    <source>
        <dbReference type="PROSITE" id="PS50157"/>
    </source>
</evidence>
<gene>
    <name evidence="12" type="ORF">HANVADRAFT_52048</name>
</gene>
<reference evidence="13" key="1">
    <citation type="journal article" date="2016" name="Proc. Natl. Acad. Sci. U.S.A.">
        <title>Comparative genomics of biotechnologically important yeasts.</title>
        <authorList>
            <person name="Riley R."/>
            <person name="Haridas S."/>
            <person name="Wolfe K.H."/>
            <person name="Lopes M.R."/>
            <person name="Hittinger C.T."/>
            <person name="Goeker M."/>
            <person name="Salamov A.A."/>
            <person name="Wisecaver J.H."/>
            <person name="Long T.M."/>
            <person name="Calvey C.H."/>
            <person name="Aerts A.L."/>
            <person name="Barry K.W."/>
            <person name="Choi C."/>
            <person name="Clum A."/>
            <person name="Coughlan A.Y."/>
            <person name="Deshpande S."/>
            <person name="Douglass A.P."/>
            <person name="Hanson S.J."/>
            <person name="Klenk H.-P."/>
            <person name="LaButti K.M."/>
            <person name="Lapidus A."/>
            <person name="Lindquist E.A."/>
            <person name="Lipzen A.M."/>
            <person name="Meier-Kolthoff J.P."/>
            <person name="Ohm R.A."/>
            <person name="Otillar R.P."/>
            <person name="Pangilinan J.L."/>
            <person name="Peng Y."/>
            <person name="Rokas A."/>
            <person name="Rosa C.A."/>
            <person name="Scheuner C."/>
            <person name="Sibirny A.A."/>
            <person name="Slot J.C."/>
            <person name="Stielow J.B."/>
            <person name="Sun H."/>
            <person name="Kurtzman C.P."/>
            <person name="Blackwell M."/>
            <person name="Grigoriev I.V."/>
            <person name="Jeffries T.W."/>
        </authorList>
    </citation>
    <scope>NUCLEOTIDE SEQUENCE [LARGE SCALE GENOMIC DNA]</scope>
    <source>
        <strain evidence="13">NRRL Y-1626</strain>
    </source>
</reference>
<dbReference type="InterPro" id="IPR013087">
    <property type="entry name" value="Znf_C2H2_type"/>
</dbReference>
<keyword evidence="8" id="KW-0539">Nucleus</keyword>
<dbReference type="GO" id="GO:0008270">
    <property type="term" value="F:zinc ion binding"/>
    <property type="evidence" value="ECO:0007669"/>
    <property type="project" value="UniProtKB-KW"/>
</dbReference>
<proteinExistence type="predicted"/>
<protein>
    <recommendedName>
        <fullName evidence="11">C2H2-type domain-containing protein</fullName>
    </recommendedName>
</protein>
<dbReference type="InterPro" id="IPR036236">
    <property type="entry name" value="Znf_C2H2_sf"/>
</dbReference>
<dbReference type="SMART" id="SM00355">
    <property type="entry name" value="ZnF_C2H2"/>
    <property type="match status" value="2"/>
</dbReference>
<keyword evidence="5" id="KW-0862">Zinc</keyword>
<dbReference type="Gene3D" id="3.30.160.60">
    <property type="entry name" value="Classic Zinc Finger"/>
    <property type="match status" value="1"/>
</dbReference>
<dbReference type="PROSITE" id="PS50157">
    <property type="entry name" value="ZINC_FINGER_C2H2_2"/>
    <property type="match status" value="1"/>
</dbReference>
<dbReference type="SUPFAM" id="SSF57667">
    <property type="entry name" value="beta-beta-alpha zinc fingers"/>
    <property type="match status" value="1"/>
</dbReference>
<comment type="caution">
    <text evidence="12">The sequence shown here is derived from an EMBL/GenBank/DDBJ whole genome shotgun (WGS) entry which is preliminary data.</text>
</comment>
<keyword evidence="3" id="KW-0677">Repeat</keyword>
<accession>A0A1B7TGV9</accession>
<dbReference type="Proteomes" id="UP000092321">
    <property type="component" value="Unassembled WGS sequence"/>
</dbReference>
<dbReference type="PANTHER" id="PTHR14196">
    <property type="entry name" value="ODD-SKIPPED - RELATED"/>
    <property type="match status" value="1"/>
</dbReference>
<comment type="subcellular location">
    <subcellularLocation>
        <location evidence="1">Nucleus</location>
    </subcellularLocation>
</comment>
<feature type="region of interest" description="Disordered" evidence="10">
    <location>
        <begin position="500"/>
        <end position="524"/>
    </location>
</feature>
<dbReference type="GO" id="GO:0000977">
    <property type="term" value="F:RNA polymerase II transcription regulatory region sequence-specific DNA binding"/>
    <property type="evidence" value="ECO:0007669"/>
    <property type="project" value="TreeGrafter"/>
</dbReference>
<evidence type="ECO:0000256" key="6">
    <source>
        <dbReference type="ARBA" id="ARBA00023015"/>
    </source>
</evidence>
<organism evidence="12 13">
    <name type="scientific">Hanseniaspora valbyensis NRRL Y-1626</name>
    <dbReference type="NCBI Taxonomy" id="766949"/>
    <lineage>
        <taxon>Eukaryota</taxon>
        <taxon>Fungi</taxon>
        <taxon>Dikarya</taxon>
        <taxon>Ascomycota</taxon>
        <taxon>Saccharomycotina</taxon>
        <taxon>Saccharomycetes</taxon>
        <taxon>Saccharomycodales</taxon>
        <taxon>Saccharomycodaceae</taxon>
        <taxon>Hanseniaspora</taxon>
    </lineage>
</organism>
<keyword evidence="2" id="KW-0479">Metal-binding</keyword>
<evidence type="ECO:0000256" key="8">
    <source>
        <dbReference type="ARBA" id="ARBA00023242"/>
    </source>
</evidence>
<name>A0A1B7TGV9_9ASCO</name>
<dbReference type="OrthoDB" id="654211at2759"/>
<dbReference type="GO" id="GO:0000981">
    <property type="term" value="F:DNA-binding transcription factor activity, RNA polymerase II-specific"/>
    <property type="evidence" value="ECO:0007669"/>
    <property type="project" value="TreeGrafter"/>
</dbReference>
<dbReference type="InterPro" id="IPR050717">
    <property type="entry name" value="C2H2-ZF_Transcription_Reg"/>
</dbReference>
<evidence type="ECO:0000313" key="12">
    <source>
        <dbReference type="EMBL" id="OBA27966.1"/>
    </source>
</evidence>
<feature type="compositionally biased region" description="Low complexity" evidence="10">
    <location>
        <begin position="506"/>
        <end position="524"/>
    </location>
</feature>
<evidence type="ECO:0000256" key="4">
    <source>
        <dbReference type="ARBA" id="ARBA00022771"/>
    </source>
</evidence>
<evidence type="ECO:0000256" key="10">
    <source>
        <dbReference type="SAM" id="MobiDB-lite"/>
    </source>
</evidence>
<evidence type="ECO:0000256" key="1">
    <source>
        <dbReference type="ARBA" id="ARBA00004123"/>
    </source>
</evidence>
<dbReference type="GO" id="GO:0005634">
    <property type="term" value="C:nucleus"/>
    <property type="evidence" value="ECO:0007669"/>
    <property type="project" value="UniProtKB-SubCell"/>
</dbReference>
<dbReference type="EMBL" id="LXPE01000006">
    <property type="protein sequence ID" value="OBA27966.1"/>
    <property type="molecule type" value="Genomic_DNA"/>
</dbReference>
<evidence type="ECO:0000256" key="7">
    <source>
        <dbReference type="ARBA" id="ARBA00023163"/>
    </source>
</evidence>
<keyword evidence="6" id="KW-0805">Transcription regulation</keyword>